<dbReference type="GO" id="GO:0016787">
    <property type="term" value="F:hydrolase activity"/>
    <property type="evidence" value="ECO:0007669"/>
    <property type="project" value="InterPro"/>
</dbReference>
<dbReference type="PANTHER" id="PTHR37844:SF2">
    <property type="entry name" value="SER_THR PROTEIN PHOSPHATASE SUPERFAMILY (AFU_ORTHOLOGUE AFUA_1G14840)"/>
    <property type="match status" value="1"/>
</dbReference>
<dbReference type="AlphaFoldDB" id="A0A1I7KN57"/>
<dbReference type="Pfam" id="PF00149">
    <property type="entry name" value="Metallophos"/>
    <property type="match status" value="1"/>
</dbReference>
<proteinExistence type="predicted"/>
<protein>
    <submittedName>
        <fullName evidence="2">Calcineurin-like phosphoesterase</fullName>
    </submittedName>
</protein>
<dbReference type="SUPFAM" id="SSF56300">
    <property type="entry name" value="Metallo-dependent phosphatases"/>
    <property type="match status" value="1"/>
</dbReference>
<feature type="domain" description="Calcineurin-like phosphoesterase" evidence="1">
    <location>
        <begin position="1"/>
        <end position="220"/>
    </location>
</feature>
<name>A0A1I7KN57_9BURK</name>
<evidence type="ECO:0000313" key="3">
    <source>
        <dbReference type="Proteomes" id="UP000199391"/>
    </source>
</evidence>
<gene>
    <name evidence="2" type="ORF">SAMN05216552_101836</name>
</gene>
<reference evidence="3" key="1">
    <citation type="submission" date="2016-10" db="EMBL/GenBank/DDBJ databases">
        <authorList>
            <person name="Varghese N."/>
            <person name="Submissions S."/>
        </authorList>
    </citation>
    <scope>NUCLEOTIDE SEQUENCE [LARGE SCALE GENOMIC DNA]</scope>
    <source>
        <strain evidence="3">CGMCC 1.11014</strain>
    </source>
</reference>
<dbReference type="PANTHER" id="PTHR37844">
    <property type="entry name" value="SER/THR PROTEIN PHOSPHATASE SUPERFAMILY (AFU_ORTHOLOGUE AFUA_1G14840)"/>
    <property type="match status" value="1"/>
</dbReference>
<dbReference type="InterPro" id="IPR004843">
    <property type="entry name" value="Calcineurin-like_PHP"/>
</dbReference>
<dbReference type="Proteomes" id="UP000199391">
    <property type="component" value="Unassembled WGS sequence"/>
</dbReference>
<keyword evidence="3" id="KW-1185">Reference proteome</keyword>
<sequence length="259" mass="28989">MRLLILSDLHHELWREFAPRIDPARSRPDAVILAGDIDSGARGVAWAERTFPGLPVFYVHGNHEGYGHDLDTVQIDMEAASQAAGNVLVLNCGEQIIGNVRFLGATLWTDFRLFGDDTRHAAMQECEALMNDYRRIGLAAKSRKLNASDTAQFHARQRHWLERKLDQPFAGKTVVVTHMAPSMRSVAGRFRTMPVSAAYASRLEALVERADLWVHGHMHTSFDYTVGKCRVVCNPCGYMTRGGTPENPRFDPDFIVDVA</sequence>
<organism evidence="2 3">
    <name type="scientific">Pseudoduganella namucuonensis</name>
    <dbReference type="NCBI Taxonomy" id="1035707"/>
    <lineage>
        <taxon>Bacteria</taxon>
        <taxon>Pseudomonadati</taxon>
        <taxon>Pseudomonadota</taxon>
        <taxon>Betaproteobacteria</taxon>
        <taxon>Burkholderiales</taxon>
        <taxon>Oxalobacteraceae</taxon>
        <taxon>Telluria group</taxon>
        <taxon>Pseudoduganella</taxon>
    </lineage>
</organism>
<accession>A0A1I7KN57</accession>
<dbReference type="STRING" id="1035707.SAMN05216552_101836"/>
<evidence type="ECO:0000313" key="2">
    <source>
        <dbReference type="EMBL" id="SFU98835.1"/>
    </source>
</evidence>
<dbReference type="OrthoDB" id="356681at2"/>
<dbReference type="EMBL" id="FPBO01000018">
    <property type="protein sequence ID" value="SFU98835.1"/>
    <property type="molecule type" value="Genomic_DNA"/>
</dbReference>
<dbReference type="Gene3D" id="3.60.21.10">
    <property type="match status" value="1"/>
</dbReference>
<dbReference type="InterPro" id="IPR029052">
    <property type="entry name" value="Metallo-depent_PP-like"/>
</dbReference>
<dbReference type="RefSeq" id="WP_093557099.1">
    <property type="nucleotide sequence ID" value="NZ_FPBO01000018.1"/>
</dbReference>
<evidence type="ECO:0000259" key="1">
    <source>
        <dbReference type="Pfam" id="PF00149"/>
    </source>
</evidence>